<comment type="caution">
    <text evidence="2">The sequence shown here is derived from an EMBL/GenBank/DDBJ whole genome shotgun (WGS) entry which is preliminary data.</text>
</comment>
<dbReference type="InterPro" id="IPR041698">
    <property type="entry name" value="Methyltransf_25"/>
</dbReference>
<dbReference type="Pfam" id="PF13649">
    <property type="entry name" value="Methyltransf_25"/>
    <property type="match status" value="1"/>
</dbReference>
<protein>
    <submittedName>
        <fullName evidence="2">8339_t:CDS:1</fullName>
    </submittedName>
</protein>
<accession>A0A9N8ZTQ5</accession>
<dbReference type="InterPro" id="IPR029063">
    <property type="entry name" value="SAM-dependent_MTases_sf"/>
</dbReference>
<dbReference type="EMBL" id="CAJVPS010000768">
    <property type="protein sequence ID" value="CAG8507827.1"/>
    <property type="molecule type" value="Genomic_DNA"/>
</dbReference>
<organism evidence="2 3">
    <name type="scientific">Ambispora leptoticha</name>
    <dbReference type="NCBI Taxonomy" id="144679"/>
    <lineage>
        <taxon>Eukaryota</taxon>
        <taxon>Fungi</taxon>
        <taxon>Fungi incertae sedis</taxon>
        <taxon>Mucoromycota</taxon>
        <taxon>Glomeromycotina</taxon>
        <taxon>Glomeromycetes</taxon>
        <taxon>Archaeosporales</taxon>
        <taxon>Ambisporaceae</taxon>
        <taxon>Ambispora</taxon>
    </lineage>
</organism>
<proteinExistence type="predicted"/>
<gene>
    <name evidence="2" type="ORF">ALEPTO_LOCUS3817</name>
</gene>
<sequence>MGNISSSHTGIRRNKKKYVQALTSTNANLLNTSQDNNNNFSLSNTRQHLSRSLLVRSFVHNEHPQRPIQKEHKSHTSTEAQHYLSQSLEQIKQMHVPHYLNQFIWQSNFSSPVYENLVAGARCLDAGCSIGEWVLDMASQYPRSEFIGCDVSTIYPAVHEIRSRNAMFVQANILDGLPFEDNSFEFVRMSLFFTTLTEIEWLKVIEELTRILRPEPDFDLYDMGPKSKDLVNALLTLYSMRGINPRITQKFELILAAASGLTDTHHEIRNIAVDPSDGKSKFLQKEMLSLYFESINTSEIMEYLGMNEEEYQELWEECEREFIANQTYYKLYRIWTQKYC</sequence>
<dbReference type="PANTHER" id="PTHR43591:SF24">
    <property type="entry name" value="2-METHOXY-6-POLYPRENYL-1,4-BENZOQUINOL METHYLASE, MITOCHONDRIAL"/>
    <property type="match status" value="1"/>
</dbReference>
<dbReference type="OrthoDB" id="2013972at2759"/>
<dbReference type="Proteomes" id="UP000789508">
    <property type="component" value="Unassembled WGS sequence"/>
</dbReference>
<reference evidence="2" key="1">
    <citation type="submission" date="2021-06" db="EMBL/GenBank/DDBJ databases">
        <authorList>
            <person name="Kallberg Y."/>
            <person name="Tangrot J."/>
            <person name="Rosling A."/>
        </authorList>
    </citation>
    <scope>NUCLEOTIDE SEQUENCE</scope>
    <source>
        <strain evidence="2">FL130A</strain>
    </source>
</reference>
<dbReference type="CDD" id="cd02440">
    <property type="entry name" value="AdoMet_MTases"/>
    <property type="match status" value="1"/>
</dbReference>
<evidence type="ECO:0000313" key="2">
    <source>
        <dbReference type="EMBL" id="CAG8507827.1"/>
    </source>
</evidence>
<dbReference type="SUPFAM" id="SSF53335">
    <property type="entry name" value="S-adenosyl-L-methionine-dependent methyltransferases"/>
    <property type="match status" value="1"/>
</dbReference>
<keyword evidence="3" id="KW-1185">Reference proteome</keyword>
<feature type="domain" description="Methyltransferase" evidence="1">
    <location>
        <begin position="124"/>
        <end position="214"/>
    </location>
</feature>
<evidence type="ECO:0000313" key="3">
    <source>
        <dbReference type="Proteomes" id="UP000789508"/>
    </source>
</evidence>
<name>A0A9N8ZTQ5_9GLOM</name>
<dbReference type="AlphaFoldDB" id="A0A9N8ZTQ5"/>
<evidence type="ECO:0000259" key="1">
    <source>
        <dbReference type="Pfam" id="PF13649"/>
    </source>
</evidence>
<dbReference type="PANTHER" id="PTHR43591">
    <property type="entry name" value="METHYLTRANSFERASE"/>
    <property type="match status" value="1"/>
</dbReference>
<dbReference type="Gene3D" id="3.40.50.150">
    <property type="entry name" value="Vaccinia Virus protein VP39"/>
    <property type="match status" value="1"/>
</dbReference>
<dbReference type="GO" id="GO:0008168">
    <property type="term" value="F:methyltransferase activity"/>
    <property type="evidence" value="ECO:0007669"/>
    <property type="project" value="TreeGrafter"/>
</dbReference>